<dbReference type="Proteomes" id="UP001642260">
    <property type="component" value="Unassembled WGS sequence"/>
</dbReference>
<dbReference type="AlphaFoldDB" id="A0ABC8M5M1"/>
<accession>A0ABC8M5M1</accession>
<sequence length="198" mass="23609">MSFKRLKGQGGPNPFFNPHTIYFFHRPVQINGKTSKIHALPTLIHHKDFQRGLRPDFNINDIKHYEEFQTHAFQLNNARQNFAIPFTPNWLYYPIDYQMSLDEDLMFYGERRRLASYETKPMKQEPPELQTQECPPEYFQDAQLPDDSMNIDEIGKMIDIDVNDDSQKNYEEPEDEYICPDDHYGCCEKHIIEFEIDH</sequence>
<organism evidence="1 2">
    <name type="scientific">Eruca vesicaria subsp. sativa</name>
    <name type="common">Garden rocket</name>
    <name type="synonym">Eruca sativa</name>
    <dbReference type="NCBI Taxonomy" id="29727"/>
    <lineage>
        <taxon>Eukaryota</taxon>
        <taxon>Viridiplantae</taxon>
        <taxon>Streptophyta</taxon>
        <taxon>Embryophyta</taxon>
        <taxon>Tracheophyta</taxon>
        <taxon>Spermatophyta</taxon>
        <taxon>Magnoliopsida</taxon>
        <taxon>eudicotyledons</taxon>
        <taxon>Gunneridae</taxon>
        <taxon>Pentapetalae</taxon>
        <taxon>rosids</taxon>
        <taxon>malvids</taxon>
        <taxon>Brassicales</taxon>
        <taxon>Brassicaceae</taxon>
        <taxon>Brassiceae</taxon>
        <taxon>Eruca</taxon>
    </lineage>
</organism>
<protein>
    <submittedName>
        <fullName evidence="1">Uncharacterized protein</fullName>
    </submittedName>
</protein>
<gene>
    <name evidence="1" type="ORF">ERUC_LOCUS43370</name>
</gene>
<evidence type="ECO:0000313" key="1">
    <source>
        <dbReference type="EMBL" id="CAH8390887.1"/>
    </source>
</evidence>
<reference evidence="1 2" key="1">
    <citation type="submission" date="2022-03" db="EMBL/GenBank/DDBJ databases">
        <authorList>
            <person name="Macdonald S."/>
            <person name="Ahmed S."/>
            <person name="Newling K."/>
        </authorList>
    </citation>
    <scope>NUCLEOTIDE SEQUENCE [LARGE SCALE GENOMIC DNA]</scope>
</reference>
<name>A0ABC8M5M1_ERUVS</name>
<keyword evidence="2" id="KW-1185">Reference proteome</keyword>
<proteinExistence type="predicted"/>
<comment type="caution">
    <text evidence="1">The sequence shown here is derived from an EMBL/GenBank/DDBJ whole genome shotgun (WGS) entry which is preliminary data.</text>
</comment>
<dbReference type="EMBL" id="CAKOAT010925153">
    <property type="protein sequence ID" value="CAH8390887.1"/>
    <property type="molecule type" value="Genomic_DNA"/>
</dbReference>
<evidence type="ECO:0000313" key="2">
    <source>
        <dbReference type="Proteomes" id="UP001642260"/>
    </source>
</evidence>